<evidence type="ECO:0000256" key="2">
    <source>
        <dbReference type="PIRSR" id="PIRSR617763-1"/>
    </source>
</evidence>
<evidence type="ECO:0000313" key="5">
    <source>
        <dbReference type="Proteomes" id="UP000033633"/>
    </source>
</evidence>
<dbReference type="NCBIfam" id="TIGR03391">
    <property type="entry name" value="FeS_syn_CsdE"/>
    <property type="match status" value="1"/>
</dbReference>
<evidence type="ECO:0000256" key="1">
    <source>
        <dbReference type="ARBA" id="ARBA00010282"/>
    </source>
</evidence>
<dbReference type="Pfam" id="PF02657">
    <property type="entry name" value="SufE"/>
    <property type="match status" value="1"/>
</dbReference>
<proteinExistence type="inferred from homology"/>
<dbReference type="STRING" id="265726.KY46_17965"/>
<protein>
    <submittedName>
        <fullName evidence="4">Fe-S metabolism protein SufE</fullName>
    </submittedName>
</protein>
<dbReference type="PANTHER" id="PTHR43597:SF5">
    <property type="entry name" value="SUFE-LIKE PROTEIN 2, CHLOROPLASTIC"/>
    <property type="match status" value="1"/>
</dbReference>
<feature type="active site" description="Cysteine persulfide intermediate" evidence="2">
    <location>
        <position position="62"/>
    </location>
</feature>
<accession>A0A0F5V8G5</accession>
<dbReference type="PATRIC" id="fig|265726.11.peg.1875"/>
<dbReference type="AlphaFoldDB" id="A0A0F5V8G5"/>
<dbReference type="InterPro" id="IPR017763">
    <property type="entry name" value="Cysteine_desulfurase_CsdE"/>
</dbReference>
<organism evidence="4 5">
    <name type="scientific">Photobacterium halotolerans</name>
    <dbReference type="NCBI Taxonomy" id="265726"/>
    <lineage>
        <taxon>Bacteria</taxon>
        <taxon>Pseudomonadati</taxon>
        <taxon>Pseudomonadota</taxon>
        <taxon>Gammaproteobacteria</taxon>
        <taxon>Vibrionales</taxon>
        <taxon>Vibrionaceae</taxon>
        <taxon>Photobacterium</taxon>
    </lineage>
</organism>
<dbReference type="Proteomes" id="UP000033633">
    <property type="component" value="Unassembled WGS sequence"/>
</dbReference>
<feature type="domain" description="Fe-S metabolism associated" evidence="3">
    <location>
        <begin position="24"/>
        <end position="140"/>
    </location>
</feature>
<dbReference type="PANTHER" id="PTHR43597">
    <property type="entry name" value="SULFUR ACCEPTOR PROTEIN CSDE"/>
    <property type="match status" value="1"/>
</dbReference>
<reference evidence="4 5" key="1">
    <citation type="submission" date="2014-12" db="EMBL/GenBank/DDBJ databases">
        <title>Mercury Reductase activity and rhizosphere competence traits in the genome of root associated Photobacterium halotolerans MELD1.</title>
        <authorList>
            <person name="Mathew D.C."/>
            <person name="Huang C.-C."/>
        </authorList>
    </citation>
    <scope>NUCLEOTIDE SEQUENCE [LARGE SCALE GENOMIC DNA]</scope>
    <source>
        <strain evidence="4 5">MELD1</strain>
    </source>
</reference>
<keyword evidence="5" id="KW-1185">Reference proteome</keyword>
<name>A0A0F5V8G5_9GAMM</name>
<dbReference type="RefSeq" id="WP_046221997.1">
    <property type="nucleotide sequence ID" value="NZ_JWYV01000019.1"/>
</dbReference>
<dbReference type="OrthoDB" id="9799320at2"/>
<dbReference type="InterPro" id="IPR003808">
    <property type="entry name" value="Fe-S_metab-assoc_dom"/>
</dbReference>
<comment type="caution">
    <text evidence="4">The sequence shown here is derived from an EMBL/GenBank/DDBJ whole genome shotgun (WGS) entry which is preliminary data.</text>
</comment>
<dbReference type="Gene3D" id="3.90.1010.10">
    <property type="match status" value="1"/>
</dbReference>
<evidence type="ECO:0000313" key="4">
    <source>
        <dbReference type="EMBL" id="KKC98475.1"/>
    </source>
</evidence>
<dbReference type="EMBL" id="JWYV01000019">
    <property type="protein sequence ID" value="KKC98475.1"/>
    <property type="molecule type" value="Genomic_DNA"/>
</dbReference>
<dbReference type="SUPFAM" id="SSF82649">
    <property type="entry name" value="SufE/NifU"/>
    <property type="match status" value="1"/>
</dbReference>
<evidence type="ECO:0000259" key="3">
    <source>
        <dbReference type="Pfam" id="PF02657"/>
    </source>
</evidence>
<gene>
    <name evidence="4" type="ORF">KY46_17965</name>
</gene>
<comment type="similarity">
    <text evidence="1">Belongs to the SufE family.</text>
</comment>
<sequence>MTVSTDLPSHPFGTTITPDDILARMQASSGWEDRYRHVIQFGKQLPALPETLKSENVKISGCESQVWLVQHCENGYYHFAADSDARIVKGLICLVLAAYEGKTAEQILAFDIDGYFEQLGLLVHLSPSRSNGLKAIVDAIITHVSR</sequence>